<dbReference type="EMBL" id="JAYMYS010000002">
    <property type="protein sequence ID" value="KAK7404567.1"/>
    <property type="molecule type" value="Genomic_DNA"/>
</dbReference>
<accession>A0AAN9SSF3</accession>
<evidence type="ECO:0000313" key="2">
    <source>
        <dbReference type="EMBL" id="KAK7404567.1"/>
    </source>
</evidence>
<keyword evidence="1" id="KW-1133">Transmembrane helix</keyword>
<keyword evidence="1" id="KW-0472">Membrane</keyword>
<evidence type="ECO:0000313" key="3">
    <source>
        <dbReference type="Proteomes" id="UP001386955"/>
    </source>
</evidence>
<keyword evidence="3" id="KW-1185">Reference proteome</keyword>
<dbReference type="AlphaFoldDB" id="A0AAN9SSF3"/>
<reference evidence="2 3" key="1">
    <citation type="submission" date="2024-01" db="EMBL/GenBank/DDBJ databases">
        <title>The genomes of 5 underutilized Papilionoideae crops provide insights into root nodulation and disease resistanc.</title>
        <authorList>
            <person name="Jiang F."/>
        </authorList>
    </citation>
    <scope>NUCLEOTIDE SEQUENCE [LARGE SCALE GENOMIC DNA]</scope>
    <source>
        <strain evidence="2">DUOXIRENSHENG_FW03</strain>
        <tissue evidence="2">Leaves</tissue>
    </source>
</reference>
<feature type="transmembrane region" description="Helical" evidence="1">
    <location>
        <begin position="12"/>
        <end position="33"/>
    </location>
</feature>
<comment type="caution">
    <text evidence="2">The sequence shown here is derived from an EMBL/GenBank/DDBJ whole genome shotgun (WGS) entry which is preliminary data.</text>
</comment>
<sequence length="82" mass="9331">MFCFINACNDSLSTFAIFALPFPLLGLALRLSFGFGFSDRFSSVLLDPNYHLPLNFVYSPPSTCLKSRFCAFKLWPVKLRNQ</sequence>
<dbReference type="Proteomes" id="UP001386955">
    <property type="component" value="Unassembled WGS sequence"/>
</dbReference>
<gene>
    <name evidence="2" type="ORF">VNO78_05519</name>
</gene>
<proteinExistence type="predicted"/>
<evidence type="ECO:0000256" key="1">
    <source>
        <dbReference type="SAM" id="Phobius"/>
    </source>
</evidence>
<protein>
    <submittedName>
        <fullName evidence="2">Uncharacterized protein</fullName>
    </submittedName>
</protein>
<name>A0AAN9SSF3_PSOTE</name>
<keyword evidence="1" id="KW-0812">Transmembrane</keyword>
<organism evidence="2 3">
    <name type="scientific">Psophocarpus tetragonolobus</name>
    <name type="common">Winged bean</name>
    <name type="synonym">Dolichos tetragonolobus</name>
    <dbReference type="NCBI Taxonomy" id="3891"/>
    <lineage>
        <taxon>Eukaryota</taxon>
        <taxon>Viridiplantae</taxon>
        <taxon>Streptophyta</taxon>
        <taxon>Embryophyta</taxon>
        <taxon>Tracheophyta</taxon>
        <taxon>Spermatophyta</taxon>
        <taxon>Magnoliopsida</taxon>
        <taxon>eudicotyledons</taxon>
        <taxon>Gunneridae</taxon>
        <taxon>Pentapetalae</taxon>
        <taxon>rosids</taxon>
        <taxon>fabids</taxon>
        <taxon>Fabales</taxon>
        <taxon>Fabaceae</taxon>
        <taxon>Papilionoideae</taxon>
        <taxon>50 kb inversion clade</taxon>
        <taxon>NPAAA clade</taxon>
        <taxon>indigoferoid/millettioid clade</taxon>
        <taxon>Phaseoleae</taxon>
        <taxon>Psophocarpus</taxon>
    </lineage>
</organism>